<dbReference type="CDD" id="cd00121">
    <property type="entry name" value="MATH"/>
    <property type="match status" value="2"/>
</dbReference>
<evidence type="ECO:0000259" key="4">
    <source>
        <dbReference type="PROSITE" id="PS50144"/>
    </source>
</evidence>
<dbReference type="Gene3D" id="3.30.710.10">
    <property type="entry name" value="Potassium Channel Kv1.1, Chain A"/>
    <property type="match status" value="1"/>
</dbReference>
<dbReference type="InterPro" id="IPR002083">
    <property type="entry name" value="MATH/TRAF_dom"/>
</dbReference>
<reference evidence="5 6" key="1">
    <citation type="submission" date="2024-04" db="EMBL/GenBank/DDBJ databases">
        <authorList>
            <person name="Rising A."/>
            <person name="Reimegard J."/>
            <person name="Sonavane S."/>
            <person name="Akerstrom W."/>
            <person name="Nylinder S."/>
            <person name="Hedman E."/>
            <person name="Kallberg Y."/>
        </authorList>
    </citation>
    <scope>NUCLEOTIDE SEQUENCE [LARGE SCALE GENOMIC DNA]</scope>
</reference>
<protein>
    <recommendedName>
        <fullName evidence="7">Sulfotransferase</fullName>
    </recommendedName>
</protein>
<evidence type="ECO:0000256" key="2">
    <source>
        <dbReference type="ARBA" id="ARBA00022679"/>
    </source>
</evidence>
<dbReference type="InterPro" id="IPR000863">
    <property type="entry name" value="Sulfotransferase_dom"/>
</dbReference>
<dbReference type="SUPFAM" id="SSF52540">
    <property type="entry name" value="P-loop containing nucleoside triphosphate hydrolases"/>
    <property type="match status" value="1"/>
</dbReference>
<dbReference type="SUPFAM" id="SSF54695">
    <property type="entry name" value="POZ domain"/>
    <property type="match status" value="1"/>
</dbReference>
<dbReference type="EMBL" id="CAXIEN010000054">
    <property type="protein sequence ID" value="CAL1271328.1"/>
    <property type="molecule type" value="Genomic_DNA"/>
</dbReference>
<dbReference type="SUPFAM" id="SSF49599">
    <property type="entry name" value="TRAF domain-like"/>
    <property type="match status" value="2"/>
</dbReference>
<name>A0AAV1ZLT8_9ARAC</name>
<dbReference type="InterPro" id="IPR008974">
    <property type="entry name" value="TRAF-like"/>
</dbReference>
<accession>A0AAV1ZLT8</accession>
<feature type="domain" description="MATH" evidence="4">
    <location>
        <begin position="7"/>
        <end position="138"/>
    </location>
</feature>
<dbReference type="SMART" id="SM00061">
    <property type="entry name" value="MATH"/>
    <property type="match status" value="2"/>
</dbReference>
<keyword evidence="6" id="KW-1185">Reference proteome</keyword>
<evidence type="ECO:0000313" key="5">
    <source>
        <dbReference type="EMBL" id="CAL1271328.1"/>
    </source>
</evidence>
<organism evidence="5 6">
    <name type="scientific">Larinioides sclopetarius</name>
    <dbReference type="NCBI Taxonomy" id="280406"/>
    <lineage>
        <taxon>Eukaryota</taxon>
        <taxon>Metazoa</taxon>
        <taxon>Ecdysozoa</taxon>
        <taxon>Arthropoda</taxon>
        <taxon>Chelicerata</taxon>
        <taxon>Arachnida</taxon>
        <taxon>Araneae</taxon>
        <taxon>Araneomorphae</taxon>
        <taxon>Entelegynae</taxon>
        <taxon>Araneoidea</taxon>
        <taxon>Araneidae</taxon>
        <taxon>Larinioides</taxon>
    </lineage>
</organism>
<sequence length="1010" mass="116645">MNNGRTEYTFYWFIENYSYCWHKNGARLVSPSFTVDKLEGTTWILVLFPKGSDHEDLRHISVFLDRSEIDEGSKKVSIQYQLSFLAADGSEICSEDFDHVFKLGDGHGCGNFIPCDEVLSRRKSDYLPQGTLTVRCKIWNGEGSVCSTGQSSARTRIRVEKNSFLHILDNFSTLQPNVKQSTKVRFHTERRCFIKSSLYLADKKVMIEIMPSDDSHRILCKCELFLLDGFGNVIECGKMDYRNDVARKSIFTLALSLTKMAILSQKLKYLPDDKLSLICECTFSSGIEFQATEETINEIPLALINQESNCVSKNNFFRAAENLFSYPSTSEDKNVSSMNIYKDSVKLSSYLSIAEDMKTLYINQCLTDVEVKTKTKSFPAHKIVLCVRSPVFKATLTSDMNARSTDCIHIDDLENDVVQQMLLFLYSDSIENLQWENATRLYYAADKYKIGKLREVCSSFLVDKLTPTNAGELLLLADIHNYGDLKKLIEDFILEHEEEVFDSKEWNMVAEKNPLLVIQTMQLKYKRKKMKCCLERGIMNIGRKEYTFFWFIENYSYCWHRHGRKLFSPDFTFDKLLDTTWKLELYPRGIDEEDKGHMFLFLSRSEQDGGPENISVSYELSVFAADGSATSCSQYDHAFKTGEGFGWDPGTFPNEDISVSLILIGWNFYSTAENRHFKQEIYSPFIYKISRSNSAKMSRSNSAKMSRSNSAKMSRSNSAKMSRFQMIRGIPFPNVPWFRKENIEKTMDYVAQNGDIVIASYPKTGTHWLQYIVLQITSKGESYPSFNDCIYNKVPFMEMTGPEAIDNMKDLRIYKNHYRYNMVPKNSKSKVLYIYRNPEDTLVSLYHFLQSSLEEQINFDGFFEGFIAGDIEYGSYFKHVSSYLAHKDDDNLLLVSYEKLHANRREETLRIAKFLGEGYYQCLSDDESLLGKILERTSFEYTKKNLFFTLPRNKTSESSTDESEHVINFFRKGTVGDGKKSLSLDQLKRLQKRVVETIKGKEVLREWLDG</sequence>
<dbReference type="PROSITE" id="PS50097">
    <property type="entry name" value="BTB"/>
    <property type="match status" value="1"/>
</dbReference>
<dbReference type="Pfam" id="PF22486">
    <property type="entry name" value="MATH_2"/>
    <property type="match status" value="2"/>
</dbReference>
<dbReference type="Gene3D" id="3.40.50.300">
    <property type="entry name" value="P-loop containing nucleotide triphosphate hydrolases"/>
    <property type="match status" value="1"/>
</dbReference>
<gene>
    <name evidence="5" type="ORF">LARSCL_LOCUS5766</name>
</gene>
<dbReference type="PROSITE" id="PS50144">
    <property type="entry name" value="MATH"/>
    <property type="match status" value="2"/>
</dbReference>
<dbReference type="Gene3D" id="1.25.40.420">
    <property type="match status" value="1"/>
</dbReference>
<dbReference type="SMART" id="SM00225">
    <property type="entry name" value="BTB"/>
    <property type="match status" value="1"/>
</dbReference>
<evidence type="ECO:0008006" key="7">
    <source>
        <dbReference type="Google" id="ProtNLM"/>
    </source>
</evidence>
<dbReference type="Pfam" id="PF00685">
    <property type="entry name" value="Sulfotransfer_1"/>
    <property type="match status" value="1"/>
</dbReference>
<dbReference type="Gene3D" id="2.60.210.10">
    <property type="entry name" value="Apoptosis, Tumor Necrosis Factor Receptor Associated Protein 2, Chain A"/>
    <property type="match status" value="2"/>
</dbReference>
<evidence type="ECO:0000313" key="6">
    <source>
        <dbReference type="Proteomes" id="UP001497382"/>
    </source>
</evidence>
<proteinExistence type="inferred from homology"/>
<dbReference type="InterPro" id="IPR000210">
    <property type="entry name" value="BTB/POZ_dom"/>
</dbReference>
<dbReference type="CDD" id="cd18186">
    <property type="entry name" value="BTB_POZ_ZBTB_KLHL-like"/>
    <property type="match status" value="1"/>
</dbReference>
<dbReference type="GO" id="GO:0008146">
    <property type="term" value="F:sulfotransferase activity"/>
    <property type="evidence" value="ECO:0007669"/>
    <property type="project" value="InterPro"/>
</dbReference>
<dbReference type="Pfam" id="PF00651">
    <property type="entry name" value="BTB"/>
    <property type="match status" value="1"/>
</dbReference>
<keyword evidence="2" id="KW-0808">Transferase</keyword>
<dbReference type="InterPro" id="IPR011333">
    <property type="entry name" value="SKP1/BTB/POZ_sf"/>
</dbReference>
<dbReference type="InterPro" id="IPR027417">
    <property type="entry name" value="P-loop_NTPase"/>
</dbReference>
<comment type="similarity">
    <text evidence="1">Belongs to the sulfotransferase 1 family.</text>
</comment>
<feature type="domain" description="MATH" evidence="4">
    <location>
        <begin position="545"/>
        <end position="602"/>
    </location>
</feature>
<dbReference type="Proteomes" id="UP001497382">
    <property type="component" value="Unassembled WGS sequence"/>
</dbReference>
<feature type="domain" description="BTB" evidence="3">
    <location>
        <begin position="367"/>
        <end position="434"/>
    </location>
</feature>
<evidence type="ECO:0000256" key="1">
    <source>
        <dbReference type="ARBA" id="ARBA00005771"/>
    </source>
</evidence>
<evidence type="ECO:0000259" key="3">
    <source>
        <dbReference type="PROSITE" id="PS50097"/>
    </source>
</evidence>
<dbReference type="PANTHER" id="PTHR11783">
    <property type="entry name" value="SULFOTRANSFERASE SULT"/>
    <property type="match status" value="1"/>
</dbReference>
<comment type="caution">
    <text evidence="5">The sequence shown here is derived from an EMBL/GenBank/DDBJ whole genome shotgun (WGS) entry which is preliminary data.</text>
</comment>
<dbReference type="AlphaFoldDB" id="A0AAV1ZLT8"/>